<dbReference type="AlphaFoldDB" id="A0A6N7SAG2"/>
<dbReference type="InterPro" id="IPR036412">
    <property type="entry name" value="HAD-like_sf"/>
</dbReference>
<dbReference type="SUPFAM" id="SSF56784">
    <property type="entry name" value="HAD-like"/>
    <property type="match status" value="1"/>
</dbReference>
<dbReference type="PANTHER" id="PTHR46191">
    <property type="match status" value="1"/>
</dbReference>
<dbReference type="EMBL" id="WKPI01000039">
    <property type="protein sequence ID" value="MSC34642.1"/>
    <property type="molecule type" value="Genomic_DNA"/>
</dbReference>
<reference evidence="3 4" key="1">
    <citation type="journal article" date="2019" name="Nat. Med.">
        <title>A library of human gut bacterial isolates paired with longitudinal multiomics data enables mechanistic microbiome research.</title>
        <authorList>
            <person name="Poyet M."/>
            <person name="Groussin M."/>
            <person name="Gibbons S.M."/>
            <person name="Avila-Pacheco J."/>
            <person name="Jiang X."/>
            <person name="Kearney S.M."/>
            <person name="Perrotta A.R."/>
            <person name="Berdy B."/>
            <person name="Zhao S."/>
            <person name="Lieberman T.D."/>
            <person name="Swanson P.K."/>
            <person name="Smith M."/>
            <person name="Roesemann S."/>
            <person name="Alexander J.E."/>
            <person name="Rich S.A."/>
            <person name="Livny J."/>
            <person name="Vlamakis H."/>
            <person name="Clish C."/>
            <person name="Bullock K."/>
            <person name="Deik A."/>
            <person name="Scott J."/>
            <person name="Pierce K.A."/>
            <person name="Xavier R.J."/>
            <person name="Alm E.J."/>
        </authorList>
    </citation>
    <scope>NUCLEOTIDE SEQUENCE [LARGE SCALE GENOMIC DNA]</scope>
    <source>
        <strain evidence="1 3">BIOML-A4</strain>
        <strain evidence="2 4">BIOML-A5</strain>
    </source>
</reference>
<dbReference type="Gene3D" id="1.10.150.720">
    <property type="entry name" value="Haloacid dehalogenase-like hydrolase"/>
    <property type="match status" value="1"/>
</dbReference>
<dbReference type="GO" id="GO:0016787">
    <property type="term" value="F:hydrolase activity"/>
    <property type="evidence" value="ECO:0007669"/>
    <property type="project" value="UniProtKB-KW"/>
</dbReference>
<organism evidence="1 3">
    <name type="scientific">Holdemania massiliensis</name>
    <dbReference type="NCBI Taxonomy" id="1468449"/>
    <lineage>
        <taxon>Bacteria</taxon>
        <taxon>Bacillati</taxon>
        <taxon>Bacillota</taxon>
        <taxon>Erysipelotrichia</taxon>
        <taxon>Erysipelotrichales</taxon>
        <taxon>Erysipelotrichaceae</taxon>
        <taxon>Holdemania</taxon>
    </lineage>
</organism>
<dbReference type="Gene3D" id="3.40.50.1000">
    <property type="entry name" value="HAD superfamily/HAD-like"/>
    <property type="match status" value="1"/>
</dbReference>
<keyword evidence="4" id="KW-1185">Reference proteome</keyword>
<evidence type="ECO:0000313" key="4">
    <source>
        <dbReference type="Proteomes" id="UP000480929"/>
    </source>
</evidence>
<dbReference type="PANTHER" id="PTHR46191:SF2">
    <property type="entry name" value="HALOACID DEHALOGENASE-LIKE HYDROLASE DOMAIN-CONTAINING PROTEIN 3"/>
    <property type="match status" value="1"/>
</dbReference>
<evidence type="ECO:0000313" key="2">
    <source>
        <dbReference type="EMBL" id="MSC34642.1"/>
    </source>
</evidence>
<evidence type="ECO:0000313" key="3">
    <source>
        <dbReference type="Proteomes" id="UP000433575"/>
    </source>
</evidence>
<name>A0A6N7SAG2_9FIRM</name>
<dbReference type="InterPro" id="IPR023214">
    <property type="entry name" value="HAD_sf"/>
</dbReference>
<protein>
    <submittedName>
        <fullName evidence="1">HAD-IA family hydrolase</fullName>
    </submittedName>
</protein>
<dbReference type="Proteomes" id="UP000480929">
    <property type="component" value="Unassembled WGS sequence"/>
</dbReference>
<dbReference type="RefSeq" id="WP_154240339.1">
    <property type="nucleotide sequence ID" value="NZ_CALJPI010000201.1"/>
</dbReference>
<dbReference type="InterPro" id="IPR051828">
    <property type="entry name" value="HAD-like_hydrolase_domain"/>
</dbReference>
<dbReference type="Proteomes" id="UP000433575">
    <property type="component" value="Unassembled WGS sequence"/>
</dbReference>
<dbReference type="SFLD" id="SFLDG01129">
    <property type="entry name" value="C1.5:_HAD__Beta-PGM__Phosphata"/>
    <property type="match status" value="1"/>
</dbReference>
<dbReference type="NCBIfam" id="TIGR01549">
    <property type="entry name" value="HAD-SF-IA-v1"/>
    <property type="match status" value="1"/>
</dbReference>
<proteinExistence type="predicted"/>
<dbReference type="OrthoDB" id="9809962at2"/>
<dbReference type="InterPro" id="IPR006439">
    <property type="entry name" value="HAD-SF_hydro_IA"/>
</dbReference>
<accession>A0A6N7SAG2</accession>
<dbReference type="Pfam" id="PF00702">
    <property type="entry name" value="Hydrolase"/>
    <property type="match status" value="1"/>
</dbReference>
<dbReference type="SFLD" id="SFLDS00003">
    <property type="entry name" value="Haloacid_Dehalogenase"/>
    <property type="match status" value="1"/>
</dbReference>
<evidence type="ECO:0000313" key="1">
    <source>
        <dbReference type="EMBL" id="MSA90911.1"/>
    </source>
</evidence>
<dbReference type="InterPro" id="IPR044924">
    <property type="entry name" value="HAD-SF_hydro_IA_REG-2-like_cap"/>
</dbReference>
<gene>
    <name evidence="2" type="ORF">GKD88_16055</name>
    <name evidence="1" type="ORF">GKE08_16380</name>
</gene>
<sequence length="237" mass="26102">MSQRPALIWDFDGTLAYQEGKWSGAMIAAMDELACGHGLTLNDVRPLMSSGFPWDQPDRLHPELCNPQAWWDFLETYLVRVAVALGVQPELAGKIAKRVHAVQADSRSYHLYPDTLSTLVSLKEQGYRMVILSNHVPELPQIVQDLGLTELFEAVLGSAQTAVEKPHPQAFALAREALGNPASAVMIGDNPRADGWGAYQVRIQPLIVHGSSATPFWQCDQLSEIEALLNCKVSNTE</sequence>
<dbReference type="EMBL" id="WKPJ01000037">
    <property type="protein sequence ID" value="MSA90911.1"/>
    <property type="molecule type" value="Genomic_DNA"/>
</dbReference>
<keyword evidence="1" id="KW-0378">Hydrolase</keyword>
<comment type="caution">
    <text evidence="1">The sequence shown here is derived from an EMBL/GenBank/DDBJ whole genome shotgun (WGS) entry which is preliminary data.</text>
</comment>